<evidence type="ECO:0000313" key="2">
    <source>
        <dbReference type="Proteomes" id="UP000789405"/>
    </source>
</evidence>
<name>A0A9N9KD43_9GLOM</name>
<dbReference type="AlphaFoldDB" id="A0A9N9KD43"/>
<keyword evidence="2" id="KW-1185">Reference proteome</keyword>
<protein>
    <submittedName>
        <fullName evidence="1">25530_t:CDS:1</fullName>
    </submittedName>
</protein>
<evidence type="ECO:0000313" key="1">
    <source>
        <dbReference type="EMBL" id="CAG8823984.1"/>
    </source>
</evidence>
<accession>A0A9N9KD43</accession>
<sequence length="59" mass="7089">KQLARQPHFTSLYSTINECKWSDRWIEGFMRQNDLSNRHRTTVAQKLPEDLEPLRDAFL</sequence>
<comment type="caution">
    <text evidence="1">The sequence shown here is derived from an EMBL/GenBank/DDBJ whole genome shotgun (WGS) entry which is preliminary data.</text>
</comment>
<proteinExistence type="predicted"/>
<dbReference type="OrthoDB" id="2435222at2759"/>
<feature type="non-terminal residue" evidence="1">
    <location>
        <position position="59"/>
    </location>
</feature>
<reference evidence="1" key="1">
    <citation type="submission" date="2021-06" db="EMBL/GenBank/DDBJ databases">
        <authorList>
            <person name="Kallberg Y."/>
            <person name="Tangrot J."/>
            <person name="Rosling A."/>
        </authorList>
    </citation>
    <scope>NUCLEOTIDE SEQUENCE</scope>
    <source>
        <strain evidence="1">MA453B</strain>
    </source>
</reference>
<dbReference type="EMBL" id="CAJVPY010064177">
    <property type="protein sequence ID" value="CAG8823984.1"/>
    <property type="molecule type" value="Genomic_DNA"/>
</dbReference>
<organism evidence="1 2">
    <name type="scientific">Dentiscutata erythropus</name>
    <dbReference type="NCBI Taxonomy" id="1348616"/>
    <lineage>
        <taxon>Eukaryota</taxon>
        <taxon>Fungi</taxon>
        <taxon>Fungi incertae sedis</taxon>
        <taxon>Mucoromycota</taxon>
        <taxon>Glomeromycotina</taxon>
        <taxon>Glomeromycetes</taxon>
        <taxon>Diversisporales</taxon>
        <taxon>Gigasporaceae</taxon>
        <taxon>Dentiscutata</taxon>
    </lineage>
</organism>
<gene>
    <name evidence="1" type="ORF">DERYTH_LOCUS27607</name>
</gene>
<feature type="non-terminal residue" evidence="1">
    <location>
        <position position="1"/>
    </location>
</feature>
<dbReference type="Proteomes" id="UP000789405">
    <property type="component" value="Unassembled WGS sequence"/>
</dbReference>